<dbReference type="Proteomes" id="UP000315167">
    <property type="component" value="Unassembled WGS sequence"/>
</dbReference>
<evidence type="ECO:0000256" key="2">
    <source>
        <dbReference type="SAM" id="SignalP"/>
    </source>
</evidence>
<sequence>MNRKLHNTFSALSVTGVLMMAGLIAATPVPHNDPVVAQQIATVADGNAKTFAGRAAGSQASDAAAKAAERTVARTQAIEAKAEALAARIDRSANLGELLGHVAGFTAEVTTEAALTAAVDELSRIEFNSGSTTEIRLPSPAPTSKPRRSRPSLAMPYFSFANRG</sequence>
<evidence type="ECO:0000313" key="4">
    <source>
        <dbReference type="Proteomes" id="UP000315167"/>
    </source>
</evidence>
<evidence type="ECO:0008006" key="5">
    <source>
        <dbReference type="Google" id="ProtNLM"/>
    </source>
</evidence>
<protein>
    <recommendedName>
        <fullName evidence="5">YfdX protein</fullName>
    </recommendedName>
</protein>
<feature type="region of interest" description="Disordered" evidence="1">
    <location>
        <begin position="131"/>
        <end position="155"/>
    </location>
</feature>
<organism evidence="3 4">
    <name type="scientific">Luteimonas cucumeris</name>
    <dbReference type="NCBI Taxonomy" id="985012"/>
    <lineage>
        <taxon>Bacteria</taxon>
        <taxon>Pseudomonadati</taxon>
        <taxon>Pseudomonadota</taxon>
        <taxon>Gammaproteobacteria</taxon>
        <taxon>Lysobacterales</taxon>
        <taxon>Lysobacteraceae</taxon>
        <taxon>Luteimonas</taxon>
    </lineage>
</organism>
<keyword evidence="4" id="KW-1185">Reference proteome</keyword>
<keyword evidence="2" id="KW-0732">Signal</keyword>
<accession>A0A562L7Y5</accession>
<feature type="chain" id="PRO_5021828531" description="YfdX protein" evidence="2">
    <location>
        <begin position="26"/>
        <end position="164"/>
    </location>
</feature>
<dbReference type="AlphaFoldDB" id="A0A562L7Y5"/>
<dbReference type="RefSeq" id="WP_144899035.1">
    <property type="nucleotide sequence ID" value="NZ_VLKN01000003.1"/>
</dbReference>
<comment type="caution">
    <text evidence="3">The sequence shown here is derived from an EMBL/GenBank/DDBJ whole genome shotgun (WGS) entry which is preliminary data.</text>
</comment>
<feature type="signal peptide" evidence="2">
    <location>
        <begin position="1"/>
        <end position="25"/>
    </location>
</feature>
<dbReference type="OrthoDB" id="6058468at2"/>
<proteinExistence type="predicted"/>
<dbReference type="EMBL" id="VLKN01000003">
    <property type="protein sequence ID" value="TWI03738.1"/>
    <property type="molecule type" value="Genomic_DNA"/>
</dbReference>
<reference evidence="3 4" key="1">
    <citation type="journal article" date="2015" name="Stand. Genomic Sci.">
        <title>Genomic Encyclopedia of Bacterial and Archaeal Type Strains, Phase III: the genomes of soil and plant-associated and newly described type strains.</title>
        <authorList>
            <person name="Whitman W.B."/>
            <person name="Woyke T."/>
            <person name="Klenk H.P."/>
            <person name="Zhou Y."/>
            <person name="Lilburn T.G."/>
            <person name="Beck B.J."/>
            <person name="De Vos P."/>
            <person name="Vandamme P."/>
            <person name="Eisen J.A."/>
            <person name="Garrity G."/>
            <person name="Hugenholtz P."/>
            <person name="Kyrpides N.C."/>
        </authorList>
    </citation>
    <scope>NUCLEOTIDE SEQUENCE [LARGE SCALE GENOMIC DNA]</scope>
    <source>
        <strain evidence="3 4">CGMCC 1.10821</strain>
    </source>
</reference>
<evidence type="ECO:0000313" key="3">
    <source>
        <dbReference type="EMBL" id="TWI03738.1"/>
    </source>
</evidence>
<gene>
    <name evidence="3" type="ORF">IP90_01553</name>
</gene>
<name>A0A562L7Y5_9GAMM</name>
<evidence type="ECO:0000256" key="1">
    <source>
        <dbReference type="SAM" id="MobiDB-lite"/>
    </source>
</evidence>